<feature type="domain" description="Senescence" evidence="1">
    <location>
        <begin position="212"/>
        <end position="391"/>
    </location>
</feature>
<dbReference type="Proteomes" id="UP000093000">
    <property type="component" value="Unassembled WGS sequence"/>
</dbReference>
<keyword evidence="3" id="KW-1185">Reference proteome</keyword>
<evidence type="ECO:0000259" key="1">
    <source>
        <dbReference type="Pfam" id="PF06911"/>
    </source>
</evidence>
<comment type="caution">
    <text evidence="2">The sequence shown here is derived from an EMBL/GenBank/DDBJ whole genome shotgun (WGS) entry which is preliminary data.</text>
</comment>
<organism evidence="2 3">
    <name type="scientific">Choanephora cucurbitarum</name>
    <dbReference type="NCBI Taxonomy" id="101091"/>
    <lineage>
        <taxon>Eukaryota</taxon>
        <taxon>Fungi</taxon>
        <taxon>Fungi incertae sedis</taxon>
        <taxon>Mucoromycota</taxon>
        <taxon>Mucoromycotina</taxon>
        <taxon>Mucoromycetes</taxon>
        <taxon>Mucorales</taxon>
        <taxon>Mucorineae</taxon>
        <taxon>Choanephoraceae</taxon>
        <taxon>Choanephoroideae</taxon>
        <taxon>Choanephora</taxon>
    </lineage>
</organism>
<dbReference type="GO" id="GO:0005886">
    <property type="term" value="C:plasma membrane"/>
    <property type="evidence" value="ECO:0007669"/>
    <property type="project" value="TreeGrafter"/>
</dbReference>
<evidence type="ECO:0000313" key="2">
    <source>
        <dbReference type="EMBL" id="OBZ90466.1"/>
    </source>
</evidence>
<proteinExistence type="predicted"/>
<sequence length="423" mass="46900">MTVIPITPTPEELEKKPMSHLCLVDKVALYSYHDNQLSHMCDGHLIAYITSDPEMEQQAILLRFFDLQNRQTETIVLVSTSKAWLQGGHTLIFPKSQGGLWKVDFSKSTSSLFDELQDILTYFMKYENRHQMKNTLAMVNPVSCEVTQVVASDVELERSKLESMLNEDDFITTQEAKQRQKLPVYVDTTTPKEPVNPHDIRKVKLLYHSSNAMVTGSDWIAQAILFGGQALSQSITNGSKRIQDKIEPNANPVQLSDRDRKAFEVFYNTTHKASQVAAGLVDMAVTTALSGMNNLVQKDRQLQSEQPLQNASKHFGISALQAAVKVVGGVASAASMVIGTTSNSLVGMIDKKYGPDAGFMAAKTLGSGVRIAETLVYFDGRGISRRVVMSGIDKMGSSDNKQTEHEKEVIFESNWTESSTLKK</sequence>
<evidence type="ECO:0000313" key="3">
    <source>
        <dbReference type="Proteomes" id="UP000093000"/>
    </source>
</evidence>
<dbReference type="GO" id="GO:0051301">
    <property type="term" value="P:cell division"/>
    <property type="evidence" value="ECO:0007669"/>
    <property type="project" value="TreeGrafter"/>
</dbReference>
<name>A0A1C7NPV7_9FUNG</name>
<dbReference type="OrthoDB" id="20821at2759"/>
<dbReference type="EMBL" id="LUGH01000047">
    <property type="protein sequence ID" value="OBZ90466.1"/>
    <property type="molecule type" value="Genomic_DNA"/>
</dbReference>
<accession>A0A1C7NPV7</accession>
<dbReference type="AlphaFoldDB" id="A0A1C7NPV7"/>
<dbReference type="InterPro" id="IPR009686">
    <property type="entry name" value="Senescence/spartin_C"/>
</dbReference>
<dbReference type="InterPro" id="IPR045036">
    <property type="entry name" value="Spartin-like"/>
</dbReference>
<dbReference type="STRING" id="101091.A0A1C7NPV7"/>
<dbReference type="PANTHER" id="PTHR21068:SF43">
    <property type="entry name" value="SPARTIN"/>
    <property type="match status" value="1"/>
</dbReference>
<protein>
    <submittedName>
        <fullName evidence="2">Spartin</fullName>
    </submittedName>
</protein>
<dbReference type="PANTHER" id="PTHR21068">
    <property type="entry name" value="SPARTIN"/>
    <property type="match status" value="1"/>
</dbReference>
<dbReference type="Pfam" id="PF06911">
    <property type="entry name" value="Senescence"/>
    <property type="match status" value="1"/>
</dbReference>
<dbReference type="InParanoid" id="A0A1C7NPV7"/>
<gene>
    <name evidence="2" type="primary">SPG20</name>
    <name evidence="2" type="ORF">A0J61_01476</name>
</gene>
<reference evidence="2 3" key="1">
    <citation type="submission" date="2016-03" db="EMBL/GenBank/DDBJ databases">
        <title>Choanephora cucurbitarum.</title>
        <authorList>
            <person name="Min B."/>
            <person name="Park H."/>
            <person name="Park J.-H."/>
            <person name="Shin H.-D."/>
            <person name="Choi I.-G."/>
        </authorList>
    </citation>
    <scope>NUCLEOTIDE SEQUENCE [LARGE SCALE GENOMIC DNA]</scope>
    <source>
        <strain evidence="2 3">KUS-F28377</strain>
    </source>
</reference>